<gene>
    <name evidence="3" type="primary">ORF182031</name>
</gene>
<reference evidence="3" key="1">
    <citation type="submission" date="2014-12" db="EMBL/GenBank/DDBJ databases">
        <title>Insight into the proteome of Arion vulgaris.</title>
        <authorList>
            <person name="Aradska J."/>
            <person name="Bulat T."/>
            <person name="Smidak R."/>
            <person name="Sarate P."/>
            <person name="Gangsoo J."/>
            <person name="Sialana F."/>
            <person name="Bilban M."/>
            <person name="Lubec G."/>
        </authorList>
    </citation>
    <scope>NUCLEOTIDE SEQUENCE</scope>
    <source>
        <tissue evidence="3">Skin</tissue>
    </source>
</reference>
<feature type="compositionally biased region" description="Polar residues" evidence="1">
    <location>
        <begin position="650"/>
        <end position="667"/>
    </location>
</feature>
<dbReference type="SUPFAM" id="SSF50729">
    <property type="entry name" value="PH domain-like"/>
    <property type="match status" value="1"/>
</dbReference>
<dbReference type="AlphaFoldDB" id="A0A0B7BG52"/>
<sequence length="990" mass="108254">MMSHNFVENVVKQGYLKKGAYGTSRLSGLFRRNEVNKWFVFTIRQGTPFLEYYNSEVDVFIQQPINSFNLSNCQNVKSMGHTNLPSFCIVCPERVIELVASSRTQMLEWVHEVDASLTRLGILQNEVVDHVYTVCPAVVRKPRVSKELSDENEPEILVSSNASESRHPDETSGNPVASSSTDSLSNPANLSPPPPPRSSPSRHRHLSLKTSSHPPLANRTSSFLRSSSHASSSGLALPPPLPIRQHSHQPRIISQKETEEISATVPKENPSVHPETESSNDSDFVSAELIEELWQQRQAAMRALRPASLDSDIETNSATPLAMSKDINIVMNKSYFECGNIFENRLSTSQKLQVALEPVKILSESKNMSQSSTSVDDSSAITESPSPQNILLVDNLIRSDDAVENDYCAFPCQQVLSDSSISINENNSGESIGSKHTPVTRKPLPKMSSVPSDTPSELAVNEYIIPADGVCSDEVVACVDTDNSMTVINDSVLNEYVICDTICAEPKLQVIESIKVTDKDENTHETGSCHSQQSSVKQFESYRSKDENENFYNPAHDDDQPPTTIAPPVPTLPSLSSVPPLPPRQNSHNAKLEGSKLMIIPDLKSSSSDARNPTTPPLPPSAFSAAASSKHRSLPIDSSTVPPLLLPRKSGTNPDSLRKPQQASAFASSGPVEIPPMPPRRASPHVSPIAQDDHPPAVPSRNSQSFFIKRPQLTGLSSNMKSSCDDTVSPKSSTSENHVGSSESTHHDSGAASSSSNLSRKMLLDRAHSLHTVVSLKQTQAEILQSEISMSCVSVSITQKAGHGIALVDWNNFPCVAGWNQKDFPSLHGKLHLGDLIFSINDVSVTTSEAAQKLLKHPSSSSSSSKIEINLHRMPYAKVFAIHRNAEGQSLGIKREGGTGEIVYVDPNGLAAQHGLTSYAPSAAGSGRSNWFLTEVNNRPLNLFFKENEIDLRLLAVGREISLVVQPCDFIFEIRRQFKKIKNYKNFITQ</sequence>
<feature type="region of interest" description="Disordered" evidence="1">
    <location>
        <begin position="521"/>
        <end position="703"/>
    </location>
</feature>
<feature type="compositionally biased region" description="Polar residues" evidence="1">
    <location>
        <begin position="717"/>
        <end position="743"/>
    </location>
</feature>
<feature type="region of interest" description="Disordered" evidence="1">
    <location>
        <begin position="426"/>
        <end position="455"/>
    </location>
</feature>
<name>A0A0B7BG52_9EUPU</name>
<protein>
    <recommendedName>
        <fullName evidence="2">PH domain-containing protein</fullName>
    </recommendedName>
</protein>
<feature type="region of interest" description="Disordered" evidence="1">
    <location>
        <begin position="145"/>
        <end position="282"/>
    </location>
</feature>
<feature type="compositionally biased region" description="Low complexity" evidence="1">
    <location>
        <begin position="221"/>
        <end position="236"/>
    </location>
</feature>
<dbReference type="EMBL" id="HACG01044426">
    <property type="protein sequence ID" value="CEK91291.1"/>
    <property type="molecule type" value="Transcribed_RNA"/>
</dbReference>
<evidence type="ECO:0000313" key="3">
    <source>
        <dbReference type="EMBL" id="CEK91291.1"/>
    </source>
</evidence>
<feature type="compositionally biased region" description="Polar residues" evidence="1">
    <location>
        <begin position="171"/>
        <end position="182"/>
    </location>
</feature>
<dbReference type="SMART" id="SM00233">
    <property type="entry name" value="PH"/>
    <property type="match status" value="1"/>
</dbReference>
<feature type="compositionally biased region" description="Polar residues" evidence="1">
    <location>
        <begin position="525"/>
        <end position="538"/>
    </location>
</feature>
<feature type="region of interest" description="Disordered" evidence="1">
    <location>
        <begin position="717"/>
        <end position="757"/>
    </location>
</feature>
<dbReference type="SUPFAM" id="SSF50156">
    <property type="entry name" value="PDZ domain-like"/>
    <property type="match status" value="1"/>
</dbReference>
<feature type="compositionally biased region" description="Polar residues" evidence="1">
    <location>
        <begin position="604"/>
        <end position="613"/>
    </location>
</feature>
<organism evidence="3">
    <name type="scientific">Arion vulgaris</name>
    <dbReference type="NCBI Taxonomy" id="1028688"/>
    <lineage>
        <taxon>Eukaryota</taxon>
        <taxon>Metazoa</taxon>
        <taxon>Spiralia</taxon>
        <taxon>Lophotrochozoa</taxon>
        <taxon>Mollusca</taxon>
        <taxon>Gastropoda</taxon>
        <taxon>Heterobranchia</taxon>
        <taxon>Euthyneura</taxon>
        <taxon>Panpulmonata</taxon>
        <taxon>Eupulmonata</taxon>
        <taxon>Stylommatophora</taxon>
        <taxon>Helicina</taxon>
        <taxon>Arionoidea</taxon>
        <taxon>Arionidae</taxon>
        <taxon>Arion</taxon>
    </lineage>
</organism>
<proteinExistence type="predicted"/>
<dbReference type="InterPro" id="IPR036034">
    <property type="entry name" value="PDZ_sf"/>
</dbReference>
<feature type="compositionally biased region" description="Low complexity" evidence="1">
    <location>
        <begin position="369"/>
        <end position="379"/>
    </location>
</feature>
<dbReference type="InterPro" id="IPR001849">
    <property type="entry name" value="PH_domain"/>
</dbReference>
<accession>A0A0B7BG52</accession>
<evidence type="ECO:0000259" key="2">
    <source>
        <dbReference type="PROSITE" id="PS50003"/>
    </source>
</evidence>
<feature type="domain" description="PH" evidence="2">
    <location>
        <begin position="9"/>
        <end position="118"/>
    </location>
</feature>
<feature type="region of interest" description="Disordered" evidence="1">
    <location>
        <begin position="365"/>
        <end position="384"/>
    </location>
</feature>
<evidence type="ECO:0000256" key="1">
    <source>
        <dbReference type="SAM" id="MobiDB-lite"/>
    </source>
</evidence>
<dbReference type="PROSITE" id="PS50003">
    <property type="entry name" value="PH_DOMAIN"/>
    <property type="match status" value="1"/>
</dbReference>
<dbReference type="Gene3D" id="2.30.29.30">
    <property type="entry name" value="Pleckstrin-homology domain (PH domain)/Phosphotyrosine-binding domain (PTB)"/>
    <property type="match status" value="1"/>
</dbReference>
<dbReference type="InterPro" id="IPR011993">
    <property type="entry name" value="PH-like_dom_sf"/>
</dbReference>